<keyword evidence="16" id="KW-1185">Reference proteome</keyword>
<evidence type="ECO:0000259" key="14">
    <source>
        <dbReference type="Pfam" id="PF01292"/>
    </source>
</evidence>
<reference evidence="15 16" key="1">
    <citation type="submission" date="2021-01" db="EMBL/GenBank/DDBJ databases">
        <title>Genome seq and assembly of Devosia sp. G19.</title>
        <authorList>
            <person name="Chhetri G."/>
        </authorList>
    </citation>
    <scope>NUCLEOTIDE SEQUENCE [LARGE SCALE GENOMIC DNA]</scope>
    <source>
        <strain evidence="15 16">G19</strain>
    </source>
</reference>
<keyword evidence="11 13" id="KW-0472">Membrane</keyword>
<dbReference type="Proteomes" id="UP000595460">
    <property type="component" value="Chromosome"/>
</dbReference>
<keyword evidence="8" id="KW-0249">Electron transport</keyword>
<feature type="domain" description="Cytochrome b561 bacterial/Ni-hydrogenase" evidence="14">
    <location>
        <begin position="9"/>
        <end position="175"/>
    </location>
</feature>
<evidence type="ECO:0000256" key="4">
    <source>
        <dbReference type="ARBA" id="ARBA00022475"/>
    </source>
</evidence>
<dbReference type="InterPro" id="IPR016174">
    <property type="entry name" value="Di-haem_cyt_TM"/>
</dbReference>
<comment type="subcellular location">
    <subcellularLocation>
        <location evidence="2">Cell membrane</location>
        <topology evidence="2">Multi-pass membrane protein</topology>
    </subcellularLocation>
</comment>
<keyword evidence="7" id="KW-0479">Metal-binding</keyword>
<feature type="transmembrane region" description="Helical" evidence="13">
    <location>
        <begin position="12"/>
        <end position="36"/>
    </location>
</feature>
<evidence type="ECO:0000256" key="8">
    <source>
        <dbReference type="ARBA" id="ARBA00022982"/>
    </source>
</evidence>
<dbReference type="SUPFAM" id="SSF81342">
    <property type="entry name" value="Transmembrane di-heme cytochromes"/>
    <property type="match status" value="1"/>
</dbReference>
<dbReference type="InterPro" id="IPR052168">
    <property type="entry name" value="Cytochrome_b561_oxidase"/>
</dbReference>
<keyword evidence="10" id="KW-0408">Iron</keyword>
<dbReference type="PANTHER" id="PTHR30529:SF1">
    <property type="entry name" value="CYTOCHROME B561 HOMOLOG 2"/>
    <property type="match status" value="1"/>
</dbReference>
<feature type="transmembrane region" description="Helical" evidence="13">
    <location>
        <begin position="138"/>
        <end position="161"/>
    </location>
</feature>
<evidence type="ECO:0000313" key="16">
    <source>
        <dbReference type="Proteomes" id="UP000595460"/>
    </source>
</evidence>
<dbReference type="InterPro" id="IPR011577">
    <property type="entry name" value="Cyt_b561_bac/Ni-Hgenase"/>
</dbReference>
<evidence type="ECO:0000256" key="7">
    <source>
        <dbReference type="ARBA" id="ARBA00022723"/>
    </source>
</evidence>
<keyword evidence="6 13" id="KW-0812">Transmembrane</keyword>
<evidence type="ECO:0000313" key="15">
    <source>
        <dbReference type="EMBL" id="QQR36651.1"/>
    </source>
</evidence>
<evidence type="ECO:0000256" key="10">
    <source>
        <dbReference type="ARBA" id="ARBA00023004"/>
    </source>
</evidence>
<protein>
    <submittedName>
        <fullName evidence="15">Cytochrome b/b6 domain-containing protein</fullName>
    </submittedName>
</protein>
<evidence type="ECO:0000256" key="1">
    <source>
        <dbReference type="ARBA" id="ARBA00001970"/>
    </source>
</evidence>
<sequence>MALKSSPTRYGAVAITIHWLTALAILLMLVSGLGAANTADAAIEFNLLRAHAIMGTLVGILTLLRIIWWLFLDRRPADAAGLSRGQARAAHIVHYGLYAVILVMVSSGIGTVVLSGAAAQLTGAAALPLPDFAAVPPFTVHGLLARLLMVLLVGHIGAALWHQFIKRDRLLARMGAGS</sequence>
<comment type="cofactor">
    <cofactor evidence="1">
        <name>heme b</name>
        <dbReference type="ChEBI" id="CHEBI:60344"/>
    </cofactor>
</comment>
<dbReference type="RefSeq" id="WP_201658874.1">
    <property type="nucleotide sequence ID" value="NZ_CP068047.1"/>
</dbReference>
<evidence type="ECO:0000256" key="6">
    <source>
        <dbReference type="ARBA" id="ARBA00022692"/>
    </source>
</evidence>
<evidence type="ECO:0000256" key="5">
    <source>
        <dbReference type="ARBA" id="ARBA00022617"/>
    </source>
</evidence>
<keyword evidence="4" id="KW-1003">Cell membrane</keyword>
<organism evidence="15 16">
    <name type="scientific">Devosia oryziradicis</name>
    <dbReference type="NCBI Taxonomy" id="2801335"/>
    <lineage>
        <taxon>Bacteria</taxon>
        <taxon>Pseudomonadati</taxon>
        <taxon>Pseudomonadota</taxon>
        <taxon>Alphaproteobacteria</taxon>
        <taxon>Hyphomicrobiales</taxon>
        <taxon>Devosiaceae</taxon>
        <taxon>Devosia</taxon>
    </lineage>
</organism>
<evidence type="ECO:0000256" key="11">
    <source>
        <dbReference type="ARBA" id="ARBA00023136"/>
    </source>
</evidence>
<dbReference type="Pfam" id="PF01292">
    <property type="entry name" value="Ni_hydr_CYTB"/>
    <property type="match status" value="1"/>
</dbReference>
<feature type="transmembrane region" description="Helical" evidence="13">
    <location>
        <begin position="92"/>
        <end position="118"/>
    </location>
</feature>
<dbReference type="EMBL" id="CP068047">
    <property type="protein sequence ID" value="QQR36651.1"/>
    <property type="molecule type" value="Genomic_DNA"/>
</dbReference>
<feature type="transmembrane region" description="Helical" evidence="13">
    <location>
        <begin position="48"/>
        <end position="71"/>
    </location>
</feature>
<dbReference type="Gene3D" id="1.20.950.20">
    <property type="entry name" value="Transmembrane di-heme cytochromes, Chain C"/>
    <property type="match status" value="1"/>
</dbReference>
<gene>
    <name evidence="15" type="ORF">JI749_03170</name>
</gene>
<accession>A0ABX7BXX6</accession>
<dbReference type="PANTHER" id="PTHR30529">
    <property type="entry name" value="CYTOCHROME B561"/>
    <property type="match status" value="1"/>
</dbReference>
<name>A0ABX7BXX6_9HYPH</name>
<keyword evidence="3" id="KW-0813">Transport</keyword>
<evidence type="ECO:0000256" key="3">
    <source>
        <dbReference type="ARBA" id="ARBA00022448"/>
    </source>
</evidence>
<evidence type="ECO:0000256" key="13">
    <source>
        <dbReference type="SAM" id="Phobius"/>
    </source>
</evidence>
<evidence type="ECO:0000256" key="9">
    <source>
        <dbReference type="ARBA" id="ARBA00022989"/>
    </source>
</evidence>
<keyword evidence="5" id="KW-0349">Heme</keyword>
<proteinExistence type="inferred from homology"/>
<keyword evidence="9 13" id="KW-1133">Transmembrane helix</keyword>
<evidence type="ECO:0000256" key="12">
    <source>
        <dbReference type="ARBA" id="ARBA00037975"/>
    </source>
</evidence>
<comment type="similarity">
    <text evidence="12">Belongs to the cytochrome b561 family.</text>
</comment>
<evidence type="ECO:0000256" key="2">
    <source>
        <dbReference type="ARBA" id="ARBA00004651"/>
    </source>
</evidence>